<keyword evidence="3" id="KW-1185">Reference proteome</keyword>
<evidence type="ECO:0000313" key="2">
    <source>
        <dbReference type="EMBL" id="ATL25770.1"/>
    </source>
</evidence>
<sequence length="187" mass="20256">MRHEVRVRHIVDADWTGITELEARAYTGLGLSEGRAALESRMRASPDTCFVLDIGPRLAGYLLALPYAEHEYPDLRRTEAGGAAAVSRNLHLHDVVIAEDLRHQGLARHLVGHLMETARAHGYERISLIAVGGSDTFWSARGFTAREGEAAPAGYGPGAVYMHRAVPGDVALAGAAPRTRRSLREVG</sequence>
<reference evidence="2 3" key="1">
    <citation type="submission" date="2017-08" db="EMBL/GenBank/DDBJ databases">
        <title>Complete Genome Sequence of Streptomyces formicae KY5, the formicamycin producer.</title>
        <authorList>
            <person name="Holmes N.A."/>
            <person name="Devine R."/>
            <person name="Qin Z."/>
            <person name="Seipke R.F."/>
            <person name="Wilkinson B."/>
            <person name="Hutchings M.I."/>
        </authorList>
    </citation>
    <scope>NUCLEOTIDE SEQUENCE [LARGE SCALE GENOMIC DNA]</scope>
    <source>
        <strain evidence="2 3">KY5</strain>
    </source>
</reference>
<dbReference type="KEGG" id="sfk:KY5_0752c"/>
<dbReference type="Pfam" id="PF00583">
    <property type="entry name" value="Acetyltransf_1"/>
    <property type="match status" value="1"/>
</dbReference>
<dbReference type="AlphaFoldDB" id="A0A291Q1Z7"/>
<dbReference type="RefSeq" id="WP_098247042.1">
    <property type="nucleotide sequence ID" value="NZ_CP022685.1"/>
</dbReference>
<dbReference type="CDD" id="cd04301">
    <property type="entry name" value="NAT_SF"/>
    <property type="match status" value="1"/>
</dbReference>
<name>A0A291Q1Z7_9ACTN</name>
<dbReference type="InterPro" id="IPR000182">
    <property type="entry name" value="GNAT_dom"/>
</dbReference>
<dbReference type="EMBL" id="CP022685">
    <property type="protein sequence ID" value="ATL25770.1"/>
    <property type="molecule type" value="Genomic_DNA"/>
</dbReference>
<dbReference type="Proteomes" id="UP000221011">
    <property type="component" value="Chromosome"/>
</dbReference>
<dbReference type="GO" id="GO:0016747">
    <property type="term" value="F:acyltransferase activity, transferring groups other than amino-acyl groups"/>
    <property type="evidence" value="ECO:0007669"/>
    <property type="project" value="InterPro"/>
</dbReference>
<feature type="domain" description="N-acetyltransferase" evidence="1">
    <location>
        <begin position="5"/>
        <end position="167"/>
    </location>
</feature>
<gene>
    <name evidence="2" type="ORF">KY5_0752c</name>
</gene>
<evidence type="ECO:0000313" key="3">
    <source>
        <dbReference type="Proteomes" id="UP000221011"/>
    </source>
</evidence>
<dbReference type="Gene3D" id="3.40.630.30">
    <property type="match status" value="1"/>
</dbReference>
<protein>
    <submittedName>
        <fullName evidence="2">GCN5-related N-acetyltransferase</fullName>
    </submittedName>
</protein>
<organism evidence="2 3">
    <name type="scientific">Streptomyces formicae</name>
    <dbReference type="NCBI Taxonomy" id="1616117"/>
    <lineage>
        <taxon>Bacteria</taxon>
        <taxon>Bacillati</taxon>
        <taxon>Actinomycetota</taxon>
        <taxon>Actinomycetes</taxon>
        <taxon>Kitasatosporales</taxon>
        <taxon>Streptomycetaceae</taxon>
        <taxon>Streptomyces</taxon>
    </lineage>
</organism>
<accession>A0A291Q1Z7</accession>
<dbReference type="PROSITE" id="PS51186">
    <property type="entry name" value="GNAT"/>
    <property type="match status" value="1"/>
</dbReference>
<keyword evidence="2" id="KW-0808">Transferase</keyword>
<proteinExistence type="predicted"/>
<dbReference type="InterPro" id="IPR016181">
    <property type="entry name" value="Acyl_CoA_acyltransferase"/>
</dbReference>
<evidence type="ECO:0000259" key="1">
    <source>
        <dbReference type="PROSITE" id="PS51186"/>
    </source>
</evidence>
<dbReference type="SUPFAM" id="SSF55729">
    <property type="entry name" value="Acyl-CoA N-acyltransferases (Nat)"/>
    <property type="match status" value="1"/>
</dbReference>